<dbReference type="NCBIfam" id="TIGR00172">
    <property type="entry name" value="maf"/>
    <property type="match status" value="1"/>
</dbReference>
<dbReference type="InterPro" id="IPR029001">
    <property type="entry name" value="ITPase-like_fam"/>
</dbReference>
<comment type="caution">
    <text evidence="4">Lacks conserved residue(s) required for the propagation of feature annotation.</text>
</comment>
<dbReference type="KEGG" id="tig:THII_0262"/>
<comment type="cofactor">
    <cofactor evidence="1 4">
        <name>a divalent metal cation</name>
        <dbReference type="ChEBI" id="CHEBI:60240"/>
    </cofactor>
</comment>
<evidence type="ECO:0000313" key="5">
    <source>
        <dbReference type="EMBL" id="BAP54559.1"/>
    </source>
</evidence>
<dbReference type="HOGENOM" id="CLU_040416_2_1_6"/>
<dbReference type="GO" id="GO:0009117">
    <property type="term" value="P:nucleotide metabolic process"/>
    <property type="evidence" value="ECO:0007669"/>
    <property type="project" value="UniProtKB-KW"/>
</dbReference>
<dbReference type="InterPro" id="IPR003697">
    <property type="entry name" value="Maf-like"/>
</dbReference>
<comment type="function">
    <text evidence="4">Nucleoside triphosphate pyrophosphatase that hydrolyzes dTTP and UTP. May have a dual role in cell division arrest and in preventing the incorporation of modified nucleotides into cellular nucleic acids.</text>
</comment>
<dbReference type="PANTHER" id="PTHR43213:SF5">
    <property type="entry name" value="BIFUNCTIONAL DTTP_UTP PYROPHOSPHATASE_METHYLTRANSFERASE PROTEIN-RELATED"/>
    <property type="match status" value="1"/>
</dbReference>
<evidence type="ECO:0000313" key="6">
    <source>
        <dbReference type="Proteomes" id="UP000031623"/>
    </source>
</evidence>
<dbReference type="Proteomes" id="UP000031623">
    <property type="component" value="Chromosome"/>
</dbReference>
<protein>
    <recommendedName>
        <fullName evidence="4">dTTP/UTP pyrophosphatase</fullName>
        <shortName evidence="4">dTTPase/UTPase</shortName>
        <ecNumber evidence="4">3.6.1.9</ecNumber>
    </recommendedName>
    <alternativeName>
        <fullName evidence="4">Nucleoside triphosphate pyrophosphatase</fullName>
    </alternativeName>
    <alternativeName>
        <fullName evidence="4">Nucleotide pyrophosphatase</fullName>
        <shortName evidence="4">Nucleotide PPase</shortName>
    </alternativeName>
</protein>
<feature type="site" description="Important for substrate specificity" evidence="4">
    <location>
        <position position="151"/>
    </location>
</feature>
<dbReference type="HAMAP" id="MF_00528">
    <property type="entry name" value="Maf"/>
    <property type="match status" value="1"/>
</dbReference>
<gene>
    <name evidence="5" type="ORF">THII_0262</name>
</gene>
<name>A0A090ACS0_9GAMM</name>
<reference evidence="5 6" key="1">
    <citation type="journal article" date="2014" name="ISME J.">
        <title>Ecophysiology of Thioploca ingrica as revealed by the complete genome sequence supplemented with proteomic evidence.</title>
        <authorList>
            <person name="Kojima H."/>
            <person name="Ogura Y."/>
            <person name="Yamamoto N."/>
            <person name="Togashi T."/>
            <person name="Mori H."/>
            <person name="Watanabe T."/>
            <person name="Nemoto F."/>
            <person name="Kurokawa K."/>
            <person name="Hayashi T."/>
            <person name="Fukui M."/>
        </authorList>
    </citation>
    <scope>NUCLEOTIDE SEQUENCE [LARGE SCALE GENOMIC DNA]</scope>
</reference>
<feature type="active site" description="Proton acceptor" evidence="4">
    <location>
        <position position="68"/>
    </location>
</feature>
<comment type="similarity">
    <text evidence="4">Belongs to the Maf family. YhdE subfamily.</text>
</comment>
<proteinExistence type="inferred from homology"/>
<dbReference type="GO" id="GO:0036218">
    <property type="term" value="F:dTTP diphosphatase activity"/>
    <property type="evidence" value="ECO:0007669"/>
    <property type="project" value="RHEA"/>
</dbReference>
<dbReference type="EMBL" id="AP014633">
    <property type="protein sequence ID" value="BAP54559.1"/>
    <property type="molecule type" value="Genomic_DNA"/>
</dbReference>
<dbReference type="CDD" id="cd00555">
    <property type="entry name" value="Maf"/>
    <property type="match status" value="1"/>
</dbReference>
<dbReference type="AlphaFoldDB" id="A0A090ACS0"/>
<feature type="site" description="Important for substrate specificity" evidence="4">
    <location>
        <position position="10"/>
    </location>
</feature>
<sequence>MIYLASHSPRRRELLEQIQVHYQPLAITVDETRYAQEIPQEYVTRLALIKARTGRLAAPTSAPVLSADTVVVCQGQIFGKPLNKADAQQMLKQLSGTSHQVMTAVAVVTTTQESVCLNISQVYFRSLSDQEIAAYIATHEPLDKAGSYAIQGVASIFIERIEGSYSGVMGLPLYETAGLLAKIGIKIL</sequence>
<keyword evidence="2 4" id="KW-0378">Hydrolase</keyword>
<dbReference type="OrthoDB" id="9807767at2"/>
<comment type="subcellular location">
    <subcellularLocation>
        <location evidence="4">Cytoplasm</location>
    </subcellularLocation>
</comment>
<dbReference type="PANTHER" id="PTHR43213">
    <property type="entry name" value="BIFUNCTIONAL DTTP/UTP PYROPHOSPHATASE/METHYLTRANSFERASE PROTEIN-RELATED"/>
    <property type="match status" value="1"/>
</dbReference>
<evidence type="ECO:0000256" key="3">
    <source>
        <dbReference type="ARBA" id="ARBA00023080"/>
    </source>
</evidence>
<comment type="catalytic activity">
    <reaction evidence="4">
        <text>dTTP + H2O = dTMP + diphosphate + H(+)</text>
        <dbReference type="Rhea" id="RHEA:28534"/>
        <dbReference type="ChEBI" id="CHEBI:15377"/>
        <dbReference type="ChEBI" id="CHEBI:15378"/>
        <dbReference type="ChEBI" id="CHEBI:33019"/>
        <dbReference type="ChEBI" id="CHEBI:37568"/>
        <dbReference type="ChEBI" id="CHEBI:63528"/>
        <dbReference type="EC" id="3.6.1.9"/>
    </reaction>
</comment>
<dbReference type="GO" id="GO:0005737">
    <property type="term" value="C:cytoplasm"/>
    <property type="evidence" value="ECO:0007669"/>
    <property type="project" value="UniProtKB-SubCell"/>
</dbReference>
<evidence type="ECO:0000256" key="2">
    <source>
        <dbReference type="ARBA" id="ARBA00022801"/>
    </source>
</evidence>
<dbReference type="STRING" id="40754.THII_0262"/>
<accession>A0A090ACS0</accession>
<evidence type="ECO:0000256" key="4">
    <source>
        <dbReference type="HAMAP-Rule" id="MF_00528"/>
    </source>
</evidence>
<keyword evidence="3 4" id="KW-0546">Nucleotide metabolism</keyword>
<evidence type="ECO:0000256" key="1">
    <source>
        <dbReference type="ARBA" id="ARBA00001968"/>
    </source>
</evidence>
<dbReference type="Pfam" id="PF02545">
    <property type="entry name" value="Maf"/>
    <property type="match status" value="1"/>
</dbReference>
<dbReference type="Gene3D" id="3.90.950.10">
    <property type="match status" value="1"/>
</dbReference>
<comment type="catalytic activity">
    <reaction evidence="4">
        <text>UTP + H2O = UMP + diphosphate + H(+)</text>
        <dbReference type="Rhea" id="RHEA:29395"/>
        <dbReference type="ChEBI" id="CHEBI:15377"/>
        <dbReference type="ChEBI" id="CHEBI:15378"/>
        <dbReference type="ChEBI" id="CHEBI:33019"/>
        <dbReference type="ChEBI" id="CHEBI:46398"/>
        <dbReference type="ChEBI" id="CHEBI:57865"/>
        <dbReference type="EC" id="3.6.1.9"/>
    </reaction>
</comment>
<dbReference type="SUPFAM" id="SSF52972">
    <property type="entry name" value="ITPase-like"/>
    <property type="match status" value="1"/>
</dbReference>
<dbReference type="GO" id="GO:0036221">
    <property type="term" value="F:UTP diphosphatase activity"/>
    <property type="evidence" value="ECO:0007669"/>
    <property type="project" value="RHEA"/>
</dbReference>
<keyword evidence="4" id="KW-0963">Cytoplasm</keyword>
<dbReference type="PIRSF" id="PIRSF006305">
    <property type="entry name" value="Maf"/>
    <property type="match status" value="1"/>
</dbReference>
<feature type="site" description="Important for substrate specificity" evidence="4">
    <location>
        <position position="69"/>
    </location>
</feature>
<keyword evidence="6" id="KW-1185">Reference proteome</keyword>
<organism evidence="5 6">
    <name type="scientific">Thioploca ingrica</name>
    <dbReference type="NCBI Taxonomy" id="40754"/>
    <lineage>
        <taxon>Bacteria</taxon>
        <taxon>Pseudomonadati</taxon>
        <taxon>Pseudomonadota</taxon>
        <taxon>Gammaproteobacteria</taxon>
        <taxon>Thiotrichales</taxon>
        <taxon>Thiotrichaceae</taxon>
        <taxon>Thioploca</taxon>
    </lineage>
</organism>
<dbReference type="EC" id="3.6.1.9" evidence="4"/>